<organism evidence="3 4">
    <name type="scientific">Streptomyces fildesensis</name>
    <dbReference type="NCBI Taxonomy" id="375757"/>
    <lineage>
        <taxon>Bacteria</taxon>
        <taxon>Bacillati</taxon>
        <taxon>Actinomycetota</taxon>
        <taxon>Actinomycetes</taxon>
        <taxon>Kitasatosporales</taxon>
        <taxon>Streptomycetaceae</taxon>
        <taxon>Streptomyces</taxon>
    </lineage>
</organism>
<accession>A0ABW8CLC8</accession>
<name>A0ABW8CLC8_9ACTN</name>
<feature type="compositionally biased region" description="Low complexity" evidence="1">
    <location>
        <begin position="204"/>
        <end position="218"/>
    </location>
</feature>
<sequence>MLQQAGHPWAQDRHQHGPGCAHPQQGAPVQRSADGPVLALSAEQEHQDGDTRGHAVAEDADPGGRLALLDAAKASAGRPLPPALVAEAAPFFQNDHLSAGRFHDGPVAQRAVAAMGAQAMTIGAHIFAPPAALGNKALIGHELSHLHHYLNGEREQGVSHGDGVTVTDPGQPSEQMAEVDGVAFAAGMETAPSTVHRAVAGWSASAAPPGGRQAAGGPAQSGGGRVQGGQTVHRARHGGPSASGSRHSQRPQRIRVKDLPKAQYITEPTWGELLGSRGGGTSVHAVLGPLGFDDVKSKSDARLPPAIDDAREAYPGVSFKAGHLLNECFGGPGKKSKNLTILTASANSAHRAYDEPLKTAVHWLYRVYDGLSHLYLPIDTLRLGVETTISVSAESHGKYAWSKDSPGKYISEFLYCKAKVRGSGQVWDWIAQAQAQDPDNAEWKEIAKHLGYVEACVAQANQYQVISNTPTGGALLPI</sequence>
<reference evidence="3 4" key="1">
    <citation type="submission" date="2024-10" db="EMBL/GenBank/DDBJ databases">
        <title>The Natural Products Discovery Center: Release of the First 8490 Sequenced Strains for Exploring Actinobacteria Biosynthetic Diversity.</title>
        <authorList>
            <person name="Kalkreuter E."/>
            <person name="Kautsar S.A."/>
            <person name="Yang D."/>
            <person name="Bader C.D."/>
            <person name="Teijaro C.N."/>
            <person name="Fluegel L."/>
            <person name="Davis C.M."/>
            <person name="Simpson J.R."/>
            <person name="Lauterbach L."/>
            <person name="Steele A.D."/>
            <person name="Gui C."/>
            <person name="Meng S."/>
            <person name="Li G."/>
            <person name="Viehrig K."/>
            <person name="Ye F."/>
            <person name="Su P."/>
            <person name="Kiefer A.F."/>
            <person name="Nichols A."/>
            <person name="Cepeda A.J."/>
            <person name="Yan W."/>
            <person name="Fan B."/>
            <person name="Jiang Y."/>
            <person name="Adhikari A."/>
            <person name="Zheng C.-J."/>
            <person name="Schuster L."/>
            <person name="Cowan T.M."/>
            <person name="Smanski M.J."/>
            <person name="Chevrette M.G."/>
            <person name="De Carvalho L.P.S."/>
            <person name="Shen B."/>
        </authorList>
    </citation>
    <scope>NUCLEOTIDE SEQUENCE [LARGE SCALE GENOMIC DNA]</scope>
    <source>
        <strain evidence="3 4">NPDC053399</strain>
    </source>
</reference>
<gene>
    <name evidence="3" type="ORF">ACIGXA_39380</name>
</gene>
<evidence type="ECO:0000313" key="4">
    <source>
        <dbReference type="Proteomes" id="UP001614394"/>
    </source>
</evidence>
<feature type="region of interest" description="Disordered" evidence="1">
    <location>
        <begin position="1"/>
        <end position="32"/>
    </location>
</feature>
<keyword evidence="4" id="KW-1185">Reference proteome</keyword>
<evidence type="ECO:0000259" key="2">
    <source>
        <dbReference type="Pfam" id="PF13699"/>
    </source>
</evidence>
<dbReference type="Proteomes" id="UP001614394">
    <property type="component" value="Unassembled WGS sequence"/>
</dbReference>
<feature type="domain" description="eCIS core" evidence="2">
    <location>
        <begin position="79"/>
        <end position="148"/>
    </location>
</feature>
<dbReference type="EMBL" id="JBITYG010000019">
    <property type="protein sequence ID" value="MFI9106577.1"/>
    <property type="molecule type" value="Genomic_DNA"/>
</dbReference>
<evidence type="ECO:0000313" key="3">
    <source>
        <dbReference type="EMBL" id="MFI9106577.1"/>
    </source>
</evidence>
<dbReference type="InterPro" id="IPR025295">
    <property type="entry name" value="eCIS_core_dom"/>
</dbReference>
<dbReference type="Pfam" id="PF13699">
    <property type="entry name" value="eCIS_core"/>
    <property type="match status" value="1"/>
</dbReference>
<proteinExistence type="predicted"/>
<protein>
    <submittedName>
        <fullName evidence="3">DUF4157 domain-containing protein</fullName>
    </submittedName>
</protein>
<evidence type="ECO:0000256" key="1">
    <source>
        <dbReference type="SAM" id="MobiDB-lite"/>
    </source>
</evidence>
<comment type="caution">
    <text evidence="3">The sequence shown here is derived from an EMBL/GenBank/DDBJ whole genome shotgun (WGS) entry which is preliminary data.</text>
</comment>
<feature type="region of interest" description="Disordered" evidence="1">
    <location>
        <begin position="204"/>
        <end position="256"/>
    </location>
</feature>
<dbReference type="RefSeq" id="WP_399658204.1">
    <property type="nucleotide sequence ID" value="NZ_JBITYG010000019.1"/>
</dbReference>